<feature type="compositionally biased region" description="Basic and acidic residues" evidence="1">
    <location>
        <begin position="243"/>
        <end position="253"/>
    </location>
</feature>
<feature type="compositionally biased region" description="Basic and acidic residues" evidence="1">
    <location>
        <begin position="24"/>
        <end position="43"/>
    </location>
</feature>
<accession>A0A542EWL5</accession>
<feature type="region of interest" description="Disordered" evidence="1">
    <location>
        <begin position="24"/>
        <end position="73"/>
    </location>
</feature>
<evidence type="ECO:0000313" key="3">
    <source>
        <dbReference type="Proteomes" id="UP000316298"/>
    </source>
</evidence>
<dbReference type="AlphaFoldDB" id="A0A542EWL5"/>
<evidence type="ECO:0000256" key="1">
    <source>
        <dbReference type="SAM" id="MobiDB-lite"/>
    </source>
</evidence>
<feature type="compositionally biased region" description="Basic residues" evidence="1">
    <location>
        <begin position="128"/>
        <end position="139"/>
    </location>
</feature>
<feature type="region of interest" description="Disordered" evidence="1">
    <location>
        <begin position="95"/>
        <end position="269"/>
    </location>
</feature>
<keyword evidence="3" id="KW-1185">Reference proteome</keyword>
<proteinExistence type="predicted"/>
<dbReference type="EMBL" id="VFMM01000001">
    <property type="protein sequence ID" value="TQJ19745.1"/>
    <property type="molecule type" value="Genomic_DNA"/>
</dbReference>
<evidence type="ECO:0000313" key="2">
    <source>
        <dbReference type="EMBL" id="TQJ19745.1"/>
    </source>
</evidence>
<gene>
    <name evidence="2" type="ORF">FB475_3922</name>
</gene>
<feature type="compositionally biased region" description="Low complexity" evidence="1">
    <location>
        <begin position="207"/>
        <end position="219"/>
    </location>
</feature>
<feature type="compositionally biased region" description="Basic and acidic residues" evidence="1">
    <location>
        <begin position="53"/>
        <end position="73"/>
    </location>
</feature>
<organism evidence="2 3">
    <name type="scientific">Kribbella jejuensis</name>
    <dbReference type="NCBI Taxonomy" id="236068"/>
    <lineage>
        <taxon>Bacteria</taxon>
        <taxon>Bacillati</taxon>
        <taxon>Actinomycetota</taxon>
        <taxon>Actinomycetes</taxon>
        <taxon>Propionibacteriales</taxon>
        <taxon>Kribbellaceae</taxon>
        <taxon>Kribbella</taxon>
    </lineage>
</organism>
<feature type="compositionally biased region" description="Pro residues" evidence="1">
    <location>
        <begin position="103"/>
        <end position="118"/>
    </location>
</feature>
<sequence length="269" mass="29350">MDTLVLHSIDVLYSPGLFVSTRRDLASTDPAERDQHASDERARHRDHTPSPMEGRHAGRPADDASQDWRRSSDPTRVTCITLLTLRHVTFMKQSTNPTALHPGSPPPPSTGSAPQPPDGPRRTEPDRSRRRHTTHRRTRPSQIPTTAAGASPPRQGSSAGRGQTPTVAAAHGRTCLAARADADRRGCRPRQPPHQTGSESPPFRAWTASARSPRSSTSPQPNEVAVRTRLSGCTHHRLLADSVRSHRPADPQHRSGQGVKPAHQTDLTD</sequence>
<feature type="compositionally biased region" description="Polar residues" evidence="1">
    <location>
        <begin position="154"/>
        <end position="166"/>
    </location>
</feature>
<name>A0A542EWL5_9ACTN</name>
<comment type="caution">
    <text evidence="2">The sequence shown here is derived from an EMBL/GenBank/DDBJ whole genome shotgun (WGS) entry which is preliminary data.</text>
</comment>
<protein>
    <submittedName>
        <fullName evidence="2">Uncharacterized protein</fullName>
    </submittedName>
</protein>
<reference evidence="2 3" key="1">
    <citation type="submission" date="2019-06" db="EMBL/GenBank/DDBJ databases">
        <title>Sequencing the genomes of 1000 actinobacteria strains.</title>
        <authorList>
            <person name="Klenk H.-P."/>
        </authorList>
    </citation>
    <scope>NUCLEOTIDE SEQUENCE [LARGE SCALE GENOMIC DNA]</scope>
    <source>
        <strain evidence="2 3">DSM 17305</strain>
    </source>
</reference>
<dbReference type="Proteomes" id="UP000316298">
    <property type="component" value="Unassembled WGS sequence"/>
</dbReference>